<dbReference type="InterPro" id="IPR036259">
    <property type="entry name" value="MFS_trans_sf"/>
</dbReference>
<dbReference type="EMBL" id="LGUI01000002">
    <property type="protein sequence ID" value="PNE34137.1"/>
    <property type="molecule type" value="Genomic_DNA"/>
</dbReference>
<keyword evidence="9" id="KW-1185">Reference proteome</keyword>
<name>A0A2N8NZE4_STREU</name>
<keyword evidence="4 6" id="KW-0472">Membrane</keyword>
<evidence type="ECO:0000313" key="8">
    <source>
        <dbReference type="EMBL" id="PNE34137.1"/>
    </source>
</evidence>
<keyword evidence="5" id="KW-0046">Antibiotic resistance</keyword>
<evidence type="ECO:0000256" key="1">
    <source>
        <dbReference type="ARBA" id="ARBA00004141"/>
    </source>
</evidence>
<evidence type="ECO:0000313" key="10">
    <source>
        <dbReference type="Proteomes" id="UP000528608"/>
    </source>
</evidence>
<proteinExistence type="predicted"/>
<comment type="subcellular location">
    <subcellularLocation>
        <location evidence="1">Membrane</location>
        <topology evidence="1">Multi-pass membrane protein</topology>
    </subcellularLocation>
</comment>
<gene>
    <name evidence="8" type="ORF">AF335_05590</name>
    <name evidence="7" type="ORF">FHS36_004288</name>
</gene>
<reference evidence="8" key="2">
    <citation type="submission" date="2015-07" db="EMBL/GenBank/DDBJ databases">
        <authorList>
            <person name="Noorani M."/>
        </authorList>
    </citation>
    <scope>NUCLEOTIDE SEQUENCE [LARGE SCALE GENOMIC DNA]</scope>
    <source>
        <strain evidence="8">ATCC 27428</strain>
    </source>
</reference>
<organism evidence="8 9">
    <name type="scientific">Streptomyces eurocidicus</name>
    <name type="common">Streptoverticillium eurocidicus</name>
    <dbReference type="NCBI Taxonomy" id="66423"/>
    <lineage>
        <taxon>Bacteria</taxon>
        <taxon>Bacillati</taxon>
        <taxon>Actinomycetota</taxon>
        <taxon>Actinomycetes</taxon>
        <taxon>Kitasatosporales</taxon>
        <taxon>Streptomycetaceae</taxon>
        <taxon>Streptomyces</taxon>
    </lineage>
</organism>
<dbReference type="AlphaFoldDB" id="A0A2N8NZE4"/>
<feature type="transmembrane region" description="Helical" evidence="6">
    <location>
        <begin position="68"/>
        <end position="86"/>
    </location>
</feature>
<feature type="transmembrane region" description="Helical" evidence="6">
    <location>
        <begin position="27"/>
        <end position="47"/>
    </location>
</feature>
<evidence type="ECO:0000256" key="2">
    <source>
        <dbReference type="ARBA" id="ARBA00022692"/>
    </source>
</evidence>
<evidence type="ECO:0000256" key="3">
    <source>
        <dbReference type="ARBA" id="ARBA00022989"/>
    </source>
</evidence>
<feature type="transmembrane region" description="Helical" evidence="6">
    <location>
        <begin position="98"/>
        <end position="120"/>
    </location>
</feature>
<keyword evidence="3 6" id="KW-1133">Transmembrane helix</keyword>
<evidence type="ECO:0000256" key="6">
    <source>
        <dbReference type="SAM" id="Phobius"/>
    </source>
</evidence>
<dbReference type="Proteomes" id="UP000528608">
    <property type="component" value="Unassembled WGS sequence"/>
</dbReference>
<dbReference type="SUPFAM" id="SSF103473">
    <property type="entry name" value="MFS general substrate transporter"/>
    <property type="match status" value="1"/>
</dbReference>
<evidence type="ECO:0000256" key="4">
    <source>
        <dbReference type="ARBA" id="ARBA00023136"/>
    </source>
</evidence>
<dbReference type="EMBL" id="JACHJF010000014">
    <property type="protein sequence ID" value="MBB5120839.1"/>
    <property type="molecule type" value="Genomic_DNA"/>
</dbReference>
<dbReference type="PANTHER" id="PTHR42718">
    <property type="entry name" value="MAJOR FACILITATOR SUPERFAMILY MULTIDRUG TRANSPORTER MFSC"/>
    <property type="match status" value="1"/>
</dbReference>
<dbReference type="Proteomes" id="UP000235945">
    <property type="component" value="Unassembled WGS sequence"/>
</dbReference>
<protein>
    <submittedName>
        <fullName evidence="7">MFS family permease</fullName>
    </submittedName>
</protein>
<keyword evidence="2 6" id="KW-0812">Transmembrane</keyword>
<dbReference type="GO" id="GO:0016020">
    <property type="term" value="C:membrane"/>
    <property type="evidence" value="ECO:0007669"/>
    <property type="project" value="UniProtKB-SubCell"/>
</dbReference>
<comment type="caution">
    <text evidence="8">The sequence shown here is derived from an EMBL/GenBank/DDBJ whole genome shotgun (WGS) entry which is preliminary data.</text>
</comment>
<dbReference type="GO" id="GO:0046677">
    <property type="term" value="P:response to antibiotic"/>
    <property type="evidence" value="ECO:0007669"/>
    <property type="project" value="UniProtKB-KW"/>
</dbReference>
<dbReference type="RefSeq" id="WP_102917176.1">
    <property type="nucleotide sequence ID" value="NZ_JACHJF010000014.1"/>
</dbReference>
<dbReference type="Gene3D" id="1.20.1250.20">
    <property type="entry name" value="MFS general substrate transporter like domains"/>
    <property type="match status" value="1"/>
</dbReference>
<sequence length="129" mass="12885">MALGLGAFALTLHLAGTEVTIRQTAPALIVAGLGIGLVIGPFFDTVLSAVEPHETGSASGTLTAAQQLGSALGSAALGTVFYSALADQGTTPPGYAHTMQITLGAGAGLLALAFLASFLLPRPTHPHEH</sequence>
<accession>A0A2N8NZE4</accession>
<reference evidence="9" key="1">
    <citation type="submission" date="2015-07" db="EMBL/GenBank/DDBJ databases">
        <authorList>
            <person name="Graham D.E."/>
            <person name="Giannone R.J."/>
            <person name="Gulvik C.A."/>
            <person name="Hettich R.L."/>
            <person name="Klingeman D.M."/>
            <person name="Mahan K.M."/>
            <person name="Parry R.J."/>
            <person name="Spain J.C."/>
        </authorList>
    </citation>
    <scope>NUCLEOTIDE SEQUENCE [LARGE SCALE GENOMIC DNA]</scope>
    <source>
        <strain evidence="9">ATCC 27428</strain>
    </source>
</reference>
<dbReference type="PANTHER" id="PTHR42718:SF39">
    <property type="entry name" value="ACTINORHODIN TRANSPORTER-RELATED"/>
    <property type="match status" value="1"/>
</dbReference>
<reference evidence="7 10" key="3">
    <citation type="submission" date="2020-08" db="EMBL/GenBank/DDBJ databases">
        <title>Genomic Encyclopedia of Type Strains, Phase III (KMG-III): the genomes of soil and plant-associated and newly described type strains.</title>
        <authorList>
            <person name="Whitman W."/>
        </authorList>
    </citation>
    <scope>NUCLEOTIDE SEQUENCE [LARGE SCALE GENOMIC DNA]</scope>
    <source>
        <strain evidence="7 10">CECT 3259</strain>
    </source>
</reference>
<evidence type="ECO:0000313" key="9">
    <source>
        <dbReference type="Proteomes" id="UP000235945"/>
    </source>
</evidence>
<evidence type="ECO:0000256" key="5">
    <source>
        <dbReference type="ARBA" id="ARBA00023251"/>
    </source>
</evidence>
<evidence type="ECO:0000313" key="7">
    <source>
        <dbReference type="EMBL" id="MBB5120839.1"/>
    </source>
</evidence>